<dbReference type="PROSITE" id="PS51186">
    <property type="entry name" value="GNAT"/>
    <property type="match status" value="1"/>
</dbReference>
<keyword evidence="5" id="KW-1185">Reference proteome</keyword>
<evidence type="ECO:0000313" key="5">
    <source>
        <dbReference type="Proteomes" id="UP000193933"/>
    </source>
</evidence>
<sequence length="154" mass="17208">MDIIWRDKHHRDLTTTELYALLALRCAVFVVEQQCVYLDVDGQDLQGDNRHLLGMHNNQLVAYARLLAPVDTSSPVKIGRVIVSDSVRGARLGNRLMTEALASCQQHWPGRDLFLSAQAHLQAFYSQHGFVPIGETYPEDGIPHIDMQKAATTG</sequence>
<accession>A0A1X1C071</accession>
<dbReference type="STRING" id="472705.GCA_001743465_04653"/>
<evidence type="ECO:0000256" key="1">
    <source>
        <dbReference type="ARBA" id="ARBA00009623"/>
    </source>
</evidence>
<evidence type="ECO:0000256" key="2">
    <source>
        <dbReference type="ARBA" id="ARBA00072224"/>
    </source>
</evidence>
<dbReference type="FunFam" id="3.40.630.30:FF:000035">
    <property type="entry name" value="GNAT family N-acetyltransferase"/>
    <property type="match status" value="1"/>
</dbReference>
<gene>
    <name evidence="4" type="ORF">HA41_04015</name>
</gene>
<evidence type="ECO:0000259" key="3">
    <source>
        <dbReference type="PROSITE" id="PS51186"/>
    </source>
</evidence>
<dbReference type="Gene3D" id="3.40.630.30">
    <property type="match status" value="1"/>
</dbReference>
<dbReference type="GO" id="GO:0016747">
    <property type="term" value="F:acyltransferase activity, transferring groups other than amino-acyl groups"/>
    <property type="evidence" value="ECO:0007669"/>
    <property type="project" value="InterPro"/>
</dbReference>
<dbReference type="SUPFAM" id="SSF55729">
    <property type="entry name" value="Acyl-CoA N-acyltransferases (Nat)"/>
    <property type="match status" value="1"/>
</dbReference>
<dbReference type="OrthoDB" id="9796171at2"/>
<reference evidence="4 5" key="1">
    <citation type="journal article" date="2017" name="Antonie Van Leeuwenhoek">
        <title>Phylogenomic resolution of the bacterial genus Pantoea and its relationship with Erwinia and Tatumella.</title>
        <authorList>
            <person name="Palmer M."/>
            <person name="Steenkamp E.T."/>
            <person name="Coetzee M.P."/>
            <person name="Chan W.Y."/>
            <person name="van Zyl E."/>
            <person name="De Maayer P."/>
            <person name="Coutinho T.A."/>
            <person name="Blom J."/>
            <person name="Smits T.H."/>
            <person name="Duffy B."/>
            <person name="Venter S.N."/>
        </authorList>
    </citation>
    <scope>NUCLEOTIDE SEQUENCE [LARGE SCALE GENOMIC DNA]</scope>
    <source>
        <strain evidence="4 5">LMG 24534</strain>
    </source>
</reference>
<feature type="domain" description="N-acetyltransferase" evidence="3">
    <location>
        <begin position="8"/>
        <end position="152"/>
    </location>
</feature>
<organism evidence="4 5">
    <name type="scientific">Pantoea conspicua</name>
    <dbReference type="NCBI Taxonomy" id="472705"/>
    <lineage>
        <taxon>Bacteria</taxon>
        <taxon>Pseudomonadati</taxon>
        <taxon>Pseudomonadota</taxon>
        <taxon>Gammaproteobacteria</taxon>
        <taxon>Enterobacterales</taxon>
        <taxon>Erwiniaceae</taxon>
        <taxon>Pantoea</taxon>
    </lineage>
</organism>
<comment type="similarity">
    <text evidence="1">Belongs to the UPF0039 (ElaA) family.</text>
</comment>
<proteinExistence type="inferred from homology"/>
<name>A0A1X1C071_9GAMM</name>
<dbReference type="NCBIfam" id="NF007644">
    <property type="entry name" value="PRK10314.1"/>
    <property type="match status" value="1"/>
</dbReference>
<dbReference type="EMBL" id="MLFN01000006">
    <property type="protein sequence ID" value="ORM54833.1"/>
    <property type="molecule type" value="Genomic_DNA"/>
</dbReference>
<dbReference type="AlphaFoldDB" id="A0A1X1C071"/>
<comment type="caution">
    <text evidence="4">The sequence shown here is derived from an EMBL/GenBank/DDBJ whole genome shotgun (WGS) entry which is preliminary data.</text>
</comment>
<keyword evidence="4" id="KW-0808">Transferase</keyword>
<dbReference type="RefSeq" id="WP_094119702.1">
    <property type="nucleotide sequence ID" value="NZ_MLFN01000006.1"/>
</dbReference>
<dbReference type="InterPro" id="IPR016181">
    <property type="entry name" value="Acyl_CoA_acyltransferase"/>
</dbReference>
<protein>
    <recommendedName>
        <fullName evidence="2">Protein ElaA</fullName>
    </recommendedName>
</protein>
<evidence type="ECO:0000313" key="4">
    <source>
        <dbReference type="EMBL" id="ORM54833.1"/>
    </source>
</evidence>
<dbReference type="Proteomes" id="UP000193933">
    <property type="component" value="Unassembled WGS sequence"/>
</dbReference>
<dbReference type="InterPro" id="IPR000182">
    <property type="entry name" value="GNAT_dom"/>
</dbReference>
<dbReference type="Pfam" id="PF13673">
    <property type="entry name" value="Acetyltransf_10"/>
    <property type="match status" value="1"/>
</dbReference>